<organism evidence="9 10">
    <name type="scientific">Paracholeplasma manati</name>
    <dbReference type="NCBI Taxonomy" id="591373"/>
    <lineage>
        <taxon>Bacteria</taxon>
        <taxon>Bacillati</taxon>
        <taxon>Mycoplasmatota</taxon>
        <taxon>Mollicutes</taxon>
        <taxon>Acholeplasmatales</taxon>
        <taxon>Acholeplasmataceae</taxon>
        <taxon>Paracholeplasma</taxon>
    </lineage>
</organism>
<evidence type="ECO:0000313" key="9">
    <source>
        <dbReference type="EMBL" id="MCV2231264.1"/>
    </source>
</evidence>
<keyword evidence="6 8" id="KW-1133">Transmembrane helix</keyword>
<feature type="transmembrane region" description="Helical" evidence="8">
    <location>
        <begin position="140"/>
        <end position="161"/>
    </location>
</feature>
<feature type="transmembrane region" description="Helical" evidence="8">
    <location>
        <begin position="250"/>
        <end position="268"/>
    </location>
</feature>
<keyword evidence="5 8" id="KW-0812">Transmembrane</keyword>
<dbReference type="EMBL" id="JAOVQM010000001">
    <property type="protein sequence ID" value="MCV2231264.1"/>
    <property type="molecule type" value="Genomic_DNA"/>
</dbReference>
<keyword evidence="4" id="KW-0997">Cell inner membrane</keyword>
<dbReference type="PANTHER" id="PTHR32196">
    <property type="entry name" value="ABC TRANSPORTER PERMEASE PROTEIN YPHD-RELATED-RELATED"/>
    <property type="match status" value="1"/>
</dbReference>
<evidence type="ECO:0000256" key="5">
    <source>
        <dbReference type="ARBA" id="ARBA00022692"/>
    </source>
</evidence>
<feature type="transmembrane region" description="Helical" evidence="8">
    <location>
        <begin position="275"/>
        <end position="292"/>
    </location>
</feature>
<keyword evidence="10" id="KW-1185">Reference proteome</keyword>
<evidence type="ECO:0000256" key="2">
    <source>
        <dbReference type="ARBA" id="ARBA00022448"/>
    </source>
</evidence>
<keyword evidence="2" id="KW-0813">Transport</keyword>
<feature type="transmembrane region" description="Helical" evidence="8">
    <location>
        <begin position="45"/>
        <end position="68"/>
    </location>
</feature>
<comment type="caution">
    <text evidence="9">The sequence shown here is derived from an EMBL/GenBank/DDBJ whole genome shotgun (WGS) entry which is preliminary data.</text>
</comment>
<dbReference type="Pfam" id="PF02653">
    <property type="entry name" value="BPD_transp_2"/>
    <property type="match status" value="1"/>
</dbReference>
<feature type="transmembrane region" description="Helical" evidence="8">
    <location>
        <begin position="80"/>
        <end position="98"/>
    </location>
</feature>
<dbReference type="Proteomes" id="UP001177160">
    <property type="component" value="Unassembled WGS sequence"/>
</dbReference>
<keyword evidence="3" id="KW-1003">Cell membrane</keyword>
<sequence length="342" mass="37078">MSIKTKTTSLLKRIGLSALFPVAMFLVMVLVTVTNENAYVNGKYIYLGSDLINTVVLGTCLSVSISLAIRLQLKNGRFDFSLGASIALTGIIAGNIGLMTGSPVIALISAVVIAVILSTVIGLVYVIGRVPIVITSIGMTLLYESITYLIFDGTGIFGFYSQEKLSFFGRIPLIFIPVALAVLLYILFNEVLTIGYKSKMLANNQHAAINVGINETRNVILTYVFNGLIIGLAAIIYVSQNEIPPQSNLSTASIMFSYIVPVYMGIIIGSVSKDYIGIIMAAIAMQFLYYGLDTINLGDGGIERIIMGMFVFGFYAVSAQSFRVRQFVQKLKKNKTANTTTN</sequence>
<accession>A0ABT2Y3F0</accession>
<feature type="transmembrane region" description="Helical" evidence="8">
    <location>
        <begin position="167"/>
        <end position="188"/>
    </location>
</feature>
<evidence type="ECO:0000256" key="3">
    <source>
        <dbReference type="ARBA" id="ARBA00022475"/>
    </source>
</evidence>
<evidence type="ECO:0000256" key="6">
    <source>
        <dbReference type="ARBA" id="ARBA00022989"/>
    </source>
</evidence>
<evidence type="ECO:0000256" key="4">
    <source>
        <dbReference type="ARBA" id="ARBA00022519"/>
    </source>
</evidence>
<gene>
    <name evidence="9" type="ORF">N7548_00290</name>
</gene>
<dbReference type="RefSeq" id="WP_263607377.1">
    <property type="nucleotide sequence ID" value="NZ_JAOVQM010000001.1"/>
</dbReference>
<evidence type="ECO:0000313" key="10">
    <source>
        <dbReference type="Proteomes" id="UP001177160"/>
    </source>
</evidence>
<name>A0ABT2Y3F0_9MOLU</name>
<comment type="subcellular location">
    <subcellularLocation>
        <location evidence="1">Cell membrane</location>
        <topology evidence="1">Multi-pass membrane protein</topology>
    </subcellularLocation>
</comment>
<dbReference type="PANTHER" id="PTHR32196:SF21">
    <property type="entry name" value="ABC TRANSPORTER PERMEASE PROTEIN YPHD-RELATED"/>
    <property type="match status" value="1"/>
</dbReference>
<reference evidence="9" key="1">
    <citation type="submission" date="2022-09" db="EMBL/GenBank/DDBJ databases">
        <title>Novel Mycoplasma species identified in domestic and wild animals.</title>
        <authorList>
            <person name="Volokhov D.V."/>
            <person name="Furtak V.A."/>
            <person name="Zagorodnyaya T.A."/>
        </authorList>
    </citation>
    <scope>NUCLEOTIDE SEQUENCE</scope>
    <source>
        <strain evidence="9">Oakley</strain>
    </source>
</reference>
<feature type="transmembrane region" description="Helical" evidence="8">
    <location>
        <begin position="104"/>
        <end position="128"/>
    </location>
</feature>
<dbReference type="InterPro" id="IPR001851">
    <property type="entry name" value="ABC_transp_permease"/>
</dbReference>
<evidence type="ECO:0000256" key="1">
    <source>
        <dbReference type="ARBA" id="ARBA00004651"/>
    </source>
</evidence>
<proteinExistence type="predicted"/>
<evidence type="ECO:0000256" key="8">
    <source>
        <dbReference type="SAM" id="Phobius"/>
    </source>
</evidence>
<feature type="transmembrane region" description="Helical" evidence="8">
    <location>
        <begin position="14"/>
        <end position="33"/>
    </location>
</feature>
<feature type="transmembrane region" description="Helical" evidence="8">
    <location>
        <begin position="304"/>
        <end position="324"/>
    </location>
</feature>
<evidence type="ECO:0000256" key="7">
    <source>
        <dbReference type="ARBA" id="ARBA00023136"/>
    </source>
</evidence>
<keyword evidence="7 8" id="KW-0472">Membrane</keyword>
<protein>
    <submittedName>
        <fullName evidence="9">Uncharacterized protein</fullName>
    </submittedName>
</protein>
<feature type="transmembrane region" description="Helical" evidence="8">
    <location>
        <begin position="219"/>
        <end position="238"/>
    </location>
</feature>